<reference evidence="1 2" key="1">
    <citation type="submission" date="2019-09" db="EMBL/GenBank/DDBJ databases">
        <title>Bird 10,000 Genomes (B10K) Project - Family phase.</title>
        <authorList>
            <person name="Zhang G."/>
        </authorList>
    </citation>
    <scope>NUCLEOTIDE SEQUENCE [LARGE SCALE GENOMIC DNA]</scope>
    <source>
        <strain evidence="1">B10K-DU-011-36</strain>
        <tissue evidence="1">Muscle</tissue>
    </source>
</reference>
<dbReference type="EMBL" id="VXAL01021219">
    <property type="protein sequence ID" value="NXK57047.1"/>
    <property type="molecule type" value="Genomic_DNA"/>
</dbReference>
<evidence type="ECO:0000313" key="2">
    <source>
        <dbReference type="Proteomes" id="UP000537522"/>
    </source>
</evidence>
<keyword evidence="2" id="KW-1185">Reference proteome</keyword>
<feature type="non-terminal residue" evidence="1">
    <location>
        <position position="1"/>
    </location>
</feature>
<organism evidence="1 2">
    <name type="scientific">Chauna torquata</name>
    <name type="common">Southern screamer</name>
    <dbReference type="NCBI Taxonomy" id="30388"/>
    <lineage>
        <taxon>Eukaryota</taxon>
        <taxon>Metazoa</taxon>
        <taxon>Chordata</taxon>
        <taxon>Craniata</taxon>
        <taxon>Vertebrata</taxon>
        <taxon>Euteleostomi</taxon>
        <taxon>Archelosauria</taxon>
        <taxon>Archosauria</taxon>
        <taxon>Dinosauria</taxon>
        <taxon>Saurischia</taxon>
        <taxon>Theropoda</taxon>
        <taxon>Coelurosauria</taxon>
        <taxon>Aves</taxon>
        <taxon>Neognathae</taxon>
        <taxon>Galloanserae</taxon>
        <taxon>Anseriformes</taxon>
        <taxon>Anhimidae</taxon>
        <taxon>Chauna</taxon>
    </lineage>
</organism>
<dbReference type="Proteomes" id="UP000537522">
    <property type="component" value="Unassembled WGS sequence"/>
</dbReference>
<name>A0A7L0KLT7_CHATO</name>
<gene>
    <name evidence="1" type="primary">Ephb4_1</name>
    <name evidence="1" type="ORF">CHATOR_R14893</name>
</gene>
<comment type="caution">
    <text evidence="1">The sequence shown here is derived from an EMBL/GenBank/DDBJ whole genome shotgun (WGS) entry which is preliminary data.</text>
</comment>
<accession>A0A7L0KLT7</accession>
<feature type="non-terminal residue" evidence="1">
    <location>
        <position position="40"/>
    </location>
</feature>
<proteinExistence type="predicted"/>
<dbReference type="AlphaFoldDB" id="A0A7L0KLT7"/>
<evidence type="ECO:0000313" key="1">
    <source>
        <dbReference type="EMBL" id="NXK57047.1"/>
    </source>
</evidence>
<sequence length="40" mass="4556">GLWLLCLWVPLGLAEEETLLNTRLETTDLKWTVYPPGEGQ</sequence>
<protein>
    <submittedName>
        <fullName evidence="1">EPHB4 protein</fullName>
    </submittedName>
</protein>